<organism evidence="2 3">
    <name type="scientific">Alkalispirochaeta americana</name>
    <dbReference type="NCBI Taxonomy" id="159291"/>
    <lineage>
        <taxon>Bacteria</taxon>
        <taxon>Pseudomonadati</taxon>
        <taxon>Spirochaetota</taxon>
        <taxon>Spirochaetia</taxon>
        <taxon>Spirochaetales</taxon>
        <taxon>Spirochaetaceae</taxon>
        <taxon>Alkalispirochaeta</taxon>
    </lineage>
</organism>
<dbReference type="EMBL" id="FTMS01000017">
    <property type="protein sequence ID" value="SIQ89792.1"/>
    <property type="molecule type" value="Genomic_DNA"/>
</dbReference>
<dbReference type="Proteomes" id="UP000186400">
    <property type="component" value="Unassembled WGS sequence"/>
</dbReference>
<dbReference type="STRING" id="159291.SAMN05920897_11779"/>
<keyword evidence="3" id="KW-1185">Reference proteome</keyword>
<accession>A0A1N6WIE5</accession>
<feature type="region of interest" description="Disordered" evidence="1">
    <location>
        <begin position="1"/>
        <end position="28"/>
    </location>
</feature>
<evidence type="ECO:0000313" key="3">
    <source>
        <dbReference type="Proteomes" id="UP000186400"/>
    </source>
</evidence>
<evidence type="ECO:0000256" key="1">
    <source>
        <dbReference type="SAM" id="MobiDB-lite"/>
    </source>
</evidence>
<reference evidence="2 3" key="1">
    <citation type="submission" date="2017-01" db="EMBL/GenBank/DDBJ databases">
        <authorList>
            <person name="Mah S.A."/>
            <person name="Swanson W.J."/>
            <person name="Moy G.W."/>
            <person name="Vacquier V.D."/>
        </authorList>
    </citation>
    <scope>NUCLEOTIDE SEQUENCE [LARGE SCALE GENOMIC DNA]</scope>
    <source>
        <strain evidence="2 3">ASpG1</strain>
    </source>
</reference>
<dbReference type="OrthoDB" id="342681at2"/>
<protein>
    <submittedName>
        <fullName evidence="2">Uncharacterized protein</fullName>
    </submittedName>
</protein>
<dbReference type="AlphaFoldDB" id="A0A1N6WIE5"/>
<gene>
    <name evidence="2" type="ORF">SAMN05920897_11779</name>
</gene>
<proteinExistence type="predicted"/>
<name>A0A1N6WIE5_9SPIO</name>
<evidence type="ECO:0000313" key="2">
    <source>
        <dbReference type="EMBL" id="SIQ89792.1"/>
    </source>
</evidence>
<sequence>MKAKPDPESRGGPVPTSSRGFLKVSGDEAQSLSSSQRVALIRRGNEFFNKGDYTTAKRIFMTVGYSDGLIRLGNRFSEEGNPLEAFRMFWLAGDTRRVSELSENMAKVIRKWLQEDEPLPHRKKRE</sequence>
<dbReference type="RefSeq" id="WP_076489647.1">
    <property type="nucleotide sequence ID" value="NZ_FTMS01000017.1"/>
</dbReference>